<evidence type="ECO:0000256" key="1">
    <source>
        <dbReference type="SAM" id="MobiDB-lite"/>
    </source>
</evidence>
<organism evidence="2 3">
    <name type="scientific">Mucor plumbeus</name>
    <dbReference type="NCBI Taxonomy" id="97098"/>
    <lineage>
        <taxon>Eukaryota</taxon>
        <taxon>Fungi</taxon>
        <taxon>Fungi incertae sedis</taxon>
        <taxon>Mucoromycota</taxon>
        <taxon>Mucoromycotina</taxon>
        <taxon>Mucoromycetes</taxon>
        <taxon>Mucorales</taxon>
        <taxon>Mucorineae</taxon>
        <taxon>Mucoraceae</taxon>
        <taxon>Mucor</taxon>
    </lineage>
</organism>
<comment type="caution">
    <text evidence="2">The sequence shown here is derived from an EMBL/GenBank/DDBJ whole genome shotgun (WGS) entry which is preliminary data.</text>
</comment>
<gene>
    <name evidence="2" type="ORF">INT46_000601</name>
</gene>
<keyword evidence="3" id="KW-1185">Reference proteome</keyword>
<feature type="compositionally biased region" description="Polar residues" evidence="1">
    <location>
        <begin position="11"/>
        <end position="22"/>
    </location>
</feature>
<dbReference type="Proteomes" id="UP000650833">
    <property type="component" value="Unassembled WGS sequence"/>
</dbReference>
<feature type="region of interest" description="Disordered" evidence="1">
    <location>
        <begin position="1"/>
        <end position="22"/>
    </location>
</feature>
<evidence type="ECO:0000313" key="3">
    <source>
        <dbReference type="Proteomes" id="UP000650833"/>
    </source>
</evidence>
<proteinExistence type="predicted"/>
<dbReference type="OrthoDB" id="2206099at2759"/>
<sequence length="78" mass="8851">MFNFTHHRTTSDASNASNWSCESDNRSLHSLLLNEPPKQPNVKFSKVLIVNDTTTAYITKNSLMPGSTKDVIDRYYSN</sequence>
<evidence type="ECO:0000313" key="2">
    <source>
        <dbReference type="EMBL" id="KAG2203335.1"/>
    </source>
</evidence>
<dbReference type="EMBL" id="JAEPRC010000230">
    <property type="protein sequence ID" value="KAG2203335.1"/>
    <property type="molecule type" value="Genomic_DNA"/>
</dbReference>
<dbReference type="AlphaFoldDB" id="A0A8H7R3R7"/>
<reference evidence="2" key="1">
    <citation type="submission" date="2020-12" db="EMBL/GenBank/DDBJ databases">
        <title>Metabolic potential, ecology and presence of endohyphal bacteria is reflected in genomic diversity of Mucoromycotina.</title>
        <authorList>
            <person name="Muszewska A."/>
            <person name="Okrasinska A."/>
            <person name="Steczkiewicz K."/>
            <person name="Drgas O."/>
            <person name="Orlowska M."/>
            <person name="Perlinska-Lenart U."/>
            <person name="Aleksandrzak-Piekarczyk T."/>
            <person name="Szatraj K."/>
            <person name="Zielenkiewicz U."/>
            <person name="Pilsyk S."/>
            <person name="Malc E."/>
            <person name="Mieczkowski P."/>
            <person name="Kruszewska J.S."/>
            <person name="Biernat P."/>
            <person name="Pawlowska J."/>
        </authorList>
    </citation>
    <scope>NUCLEOTIDE SEQUENCE</scope>
    <source>
        <strain evidence="2">CBS 226.32</strain>
    </source>
</reference>
<accession>A0A8H7R3R7</accession>
<protein>
    <submittedName>
        <fullName evidence="2">Uncharacterized protein</fullName>
    </submittedName>
</protein>
<name>A0A8H7R3R7_9FUNG</name>